<feature type="signal peptide" evidence="2">
    <location>
        <begin position="1"/>
        <end position="16"/>
    </location>
</feature>
<dbReference type="Pfam" id="PF17175">
    <property type="entry name" value="MOLO1"/>
    <property type="match status" value="1"/>
</dbReference>
<feature type="transmembrane region" description="Helical" evidence="1">
    <location>
        <begin position="249"/>
        <end position="270"/>
    </location>
</feature>
<dbReference type="GO" id="GO:0005892">
    <property type="term" value="C:acetylcholine-gated channel complex"/>
    <property type="evidence" value="ECO:0007669"/>
    <property type="project" value="InterPro"/>
</dbReference>
<comment type="caution">
    <text evidence="3">The sequence shown here is derived from an EMBL/GenBank/DDBJ whole genome shotgun (WGS) entry which is preliminary data.</text>
</comment>
<evidence type="ECO:0000256" key="2">
    <source>
        <dbReference type="SAM" id="SignalP"/>
    </source>
</evidence>
<reference evidence="3 4" key="1">
    <citation type="submission" date="2020-08" db="EMBL/GenBank/DDBJ databases">
        <authorList>
            <person name="Koutsovoulos G."/>
            <person name="Danchin GJ E."/>
        </authorList>
    </citation>
    <scope>NUCLEOTIDE SEQUENCE [LARGE SCALE GENOMIC DNA]</scope>
</reference>
<dbReference type="AlphaFoldDB" id="A0A6V7VZZ7"/>
<dbReference type="OrthoDB" id="8062037at2759"/>
<keyword evidence="2" id="KW-0732">Signal</keyword>
<organism evidence="3 4">
    <name type="scientific">Meloidogyne enterolobii</name>
    <name type="common">Root-knot nematode worm</name>
    <name type="synonym">Meloidogyne mayaguensis</name>
    <dbReference type="NCBI Taxonomy" id="390850"/>
    <lineage>
        <taxon>Eukaryota</taxon>
        <taxon>Metazoa</taxon>
        <taxon>Ecdysozoa</taxon>
        <taxon>Nematoda</taxon>
        <taxon>Chromadorea</taxon>
        <taxon>Rhabditida</taxon>
        <taxon>Tylenchina</taxon>
        <taxon>Tylenchomorpha</taxon>
        <taxon>Tylenchoidea</taxon>
        <taxon>Meloidogynidae</taxon>
        <taxon>Meloidogyninae</taxon>
        <taxon>Meloidogyne</taxon>
    </lineage>
</organism>
<sequence length="323" mass="37898">MLKFLILTCLIIKTHSWTWKDYPSPRGTTYWKCGITKPAWVCDPDGMLTDQQRKEIVELVEDFKEKTKRPNSIYSCMREGLRLVVALAKDKIGPEGTSFGTTNLCRNNRRWISLDETNCKTDMIGIELNTNVFRFCYQLRPVMTINYDEFRQLNYTEGHTLNYNNYFEALKWYIESLRILYIHRLSIFDDDASISEIQQALDLGNKTLSNSQADIEENKLKLSEMGELLTQGQKIYEKNTVSLQFFNNLYGIISAFFFIIIGLVLLFLFYRIRQLKNDFNQRNAPKIEIQLNDMQLKTPIQPVEVIEKKKKEDEEKSKTLSNL</sequence>
<keyword evidence="1" id="KW-0812">Transmembrane</keyword>
<keyword evidence="1" id="KW-0472">Membrane</keyword>
<evidence type="ECO:0000313" key="3">
    <source>
        <dbReference type="EMBL" id="CAD2179948.1"/>
    </source>
</evidence>
<name>A0A6V7VZZ7_MELEN</name>
<evidence type="ECO:0000313" key="4">
    <source>
        <dbReference type="Proteomes" id="UP000580250"/>
    </source>
</evidence>
<dbReference type="Proteomes" id="UP000580250">
    <property type="component" value="Unassembled WGS sequence"/>
</dbReference>
<dbReference type="PANTHER" id="PTHR33748">
    <property type="entry name" value="PROTEIN CBG04600"/>
    <property type="match status" value="1"/>
</dbReference>
<gene>
    <name evidence="3" type="ORF">MENT_LOCUS31992</name>
</gene>
<keyword evidence="1" id="KW-1133">Transmembrane helix</keyword>
<dbReference type="EMBL" id="CAJEWN010000357">
    <property type="protein sequence ID" value="CAD2179948.1"/>
    <property type="molecule type" value="Genomic_DNA"/>
</dbReference>
<protein>
    <submittedName>
        <fullName evidence="3">Uncharacterized protein</fullName>
    </submittedName>
</protein>
<dbReference type="PANTHER" id="PTHR33748:SF5">
    <property type="entry name" value="GROUND-LIKE DOMAIN-CONTAINING PROTEIN"/>
    <property type="match status" value="1"/>
</dbReference>
<dbReference type="InterPro" id="IPR033438">
    <property type="entry name" value="MOLO1"/>
</dbReference>
<accession>A0A6V7VZZ7</accession>
<evidence type="ECO:0000256" key="1">
    <source>
        <dbReference type="SAM" id="Phobius"/>
    </source>
</evidence>
<proteinExistence type="predicted"/>
<feature type="chain" id="PRO_5028442984" evidence="2">
    <location>
        <begin position="17"/>
        <end position="323"/>
    </location>
</feature>